<dbReference type="Pfam" id="PF13478">
    <property type="entry name" value="XdhC_C"/>
    <property type="match status" value="1"/>
</dbReference>
<dbReference type="InterPro" id="IPR027051">
    <property type="entry name" value="XdhC_Rossmann_dom"/>
</dbReference>
<protein>
    <submittedName>
        <fullName evidence="3">XdhC family protein</fullName>
    </submittedName>
</protein>
<accession>A0A1B3CX82</accession>
<dbReference type="InterPro" id="IPR003777">
    <property type="entry name" value="XdhC_CoxI"/>
</dbReference>
<dbReference type="InterPro" id="IPR052698">
    <property type="entry name" value="MoCofactor_Util/Proc"/>
</dbReference>
<feature type="domain" description="XdhC Rossmann" evidence="2">
    <location>
        <begin position="167"/>
        <end position="308"/>
    </location>
</feature>
<name>A0A1B3CX82_PSEFL</name>
<organism evidence="3 4">
    <name type="scientific">Pseudomonas fluorescens</name>
    <dbReference type="NCBI Taxonomy" id="294"/>
    <lineage>
        <taxon>Bacteria</taxon>
        <taxon>Pseudomonadati</taxon>
        <taxon>Pseudomonadota</taxon>
        <taxon>Gammaproteobacteria</taxon>
        <taxon>Pseudomonadales</taxon>
        <taxon>Pseudomonadaceae</taxon>
        <taxon>Pseudomonas</taxon>
    </lineage>
</organism>
<evidence type="ECO:0000313" key="4">
    <source>
        <dbReference type="Proteomes" id="UP000593833"/>
    </source>
</evidence>
<evidence type="ECO:0000259" key="1">
    <source>
        <dbReference type="Pfam" id="PF02625"/>
    </source>
</evidence>
<feature type="domain" description="XdhC- CoxI" evidence="1">
    <location>
        <begin position="15"/>
        <end position="85"/>
    </location>
</feature>
<dbReference type="AlphaFoldDB" id="A0A1B3CX82"/>
<dbReference type="Gene3D" id="3.40.50.720">
    <property type="entry name" value="NAD(P)-binding Rossmann-like Domain"/>
    <property type="match status" value="1"/>
</dbReference>
<dbReference type="RefSeq" id="WP_069076850.1">
    <property type="nucleotide sequence ID" value="NZ_CP015637.1"/>
</dbReference>
<dbReference type="OrthoDB" id="9815497at2"/>
<evidence type="ECO:0000259" key="2">
    <source>
        <dbReference type="Pfam" id="PF13478"/>
    </source>
</evidence>
<dbReference type="PANTHER" id="PTHR30388:SF4">
    <property type="entry name" value="MOLYBDENUM COFACTOR INSERTION CHAPERONE PAOD"/>
    <property type="match status" value="1"/>
</dbReference>
<reference evidence="3 4" key="1">
    <citation type="submission" date="2020-10" db="EMBL/GenBank/DDBJ databases">
        <title>Complete genome sequence of a novel Pseudomonas fluorescens strain isolated from the flower of kumarahou (Pomaderris kumeraho).</title>
        <authorList>
            <person name="Summers M.C."/>
            <person name="Nowak V."/>
            <person name="Fairhurst M.J."/>
            <person name="Owen J.G."/>
            <person name="Gerth M.L."/>
            <person name="Patrick W.M."/>
        </authorList>
    </citation>
    <scope>NUCLEOTIDE SEQUENCE [LARGE SCALE GENOMIC DNA]</scope>
    <source>
        <strain evidence="3 4">KF1</strain>
    </source>
</reference>
<evidence type="ECO:0000313" key="3">
    <source>
        <dbReference type="EMBL" id="QOU03909.1"/>
    </source>
</evidence>
<dbReference type="PANTHER" id="PTHR30388">
    <property type="entry name" value="ALDEHYDE OXIDOREDUCTASE MOLYBDENUM COFACTOR ASSEMBLY PROTEIN"/>
    <property type="match status" value="1"/>
</dbReference>
<dbReference type="Pfam" id="PF02625">
    <property type="entry name" value="XdhC_CoxI"/>
    <property type="match status" value="1"/>
</dbReference>
<sequence>MDSVDLNVLRSVLEWRRAGQRVVLYSVVQTWGSAPRPPGAMLALRGDGVVIGSVSGGCIEDDLIARLQDGRLAEDGPPVQLVTYGVTRDEAARFGLPCGGTLRLTEERVIEWEWVAQLLARCEAHEIVARELELATGAVSLSAANKTDVVSFDGERLRAIYGPRWRLLLIGAGQLSRYVAEMARLLDFEVLICDPRDEFVYGWEEQHGRFVPGMPDEAVLNIQTDERTAIVCLTHDPRLDDMALLTALNSSAFYIGALGSRVNSQKRRENLAALGLSADAIARLHGPIGLHIGSHTPAEIALSLMAEIVAIKNGVEAVQKKPLSTVVE</sequence>
<dbReference type="EMBL" id="CP063233">
    <property type="protein sequence ID" value="QOU03909.1"/>
    <property type="molecule type" value="Genomic_DNA"/>
</dbReference>
<dbReference type="Proteomes" id="UP000593833">
    <property type="component" value="Chromosome"/>
</dbReference>
<proteinExistence type="predicted"/>
<gene>
    <name evidence="3" type="ORF">IM720_24880</name>
</gene>